<proteinExistence type="predicted"/>
<sequence length="111" mass="12263">MPPQMTTSDATKSTRYHTWSNTSVKSGSTGGGGGHHRHHEHQDQRLQLQQQHGQHQDQAARKASEAATVQRWLDGGDNPGREDVLDRVARAFKHGTDKGEGEAKTKTETKL</sequence>
<evidence type="ECO:0000313" key="2">
    <source>
        <dbReference type="EMBL" id="KIW80921.1"/>
    </source>
</evidence>
<evidence type="ECO:0000313" key="3">
    <source>
        <dbReference type="Proteomes" id="UP000053029"/>
    </source>
</evidence>
<feature type="region of interest" description="Disordered" evidence="1">
    <location>
        <begin position="1"/>
        <end position="82"/>
    </location>
</feature>
<dbReference type="HOGENOM" id="CLU_2346507_0_0_1"/>
<keyword evidence="3" id="KW-1185">Reference proteome</keyword>
<dbReference type="OrthoDB" id="4157141at2759"/>
<dbReference type="RefSeq" id="XP_013284729.1">
    <property type="nucleotide sequence ID" value="XM_013429275.1"/>
</dbReference>
<gene>
    <name evidence="2" type="ORF">Z517_03944</name>
</gene>
<reference evidence="2 3" key="1">
    <citation type="submission" date="2015-01" db="EMBL/GenBank/DDBJ databases">
        <title>The Genome Sequence of Fonsecaea pedrosoi CBS 271.37.</title>
        <authorList>
            <consortium name="The Broad Institute Genomics Platform"/>
            <person name="Cuomo C."/>
            <person name="de Hoog S."/>
            <person name="Gorbushina A."/>
            <person name="Stielow B."/>
            <person name="Teixiera M."/>
            <person name="Abouelleil A."/>
            <person name="Chapman S.B."/>
            <person name="Priest M."/>
            <person name="Young S.K."/>
            <person name="Wortman J."/>
            <person name="Nusbaum C."/>
            <person name="Birren B."/>
        </authorList>
    </citation>
    <scope>NUCLEOTIDE SEQUENCE [LARGE SCALE GENOMIC DNA]</scope>
    <source>
        <strain evidence="2 3">CBS 271.37</strain>
    </source>
</reference>
<feature type="compositionally biased region" description="Polar residues" evidence="1">
    <location>
        <begin position="1"/>
        <end position="27"/>
    </location>
</feature>
<dbReference type="EMBL" id="KN846971">
    <property type="protein sequence ID" value="KIW80921.1"/>
    <property type="molecule type" value="Genomic_DNA"/>
</dbReference>
<feature type="region of interest" description="Disordered" evidence="1">
    <location>
        <begin position="92"/>
        <end position="111"/>
    </location>
</feature>
<name>A0A0D2DSX3_9EURO</name>
<organism evidence="2 3">
    <name type="scientific">Fonsecaea pedrosoi CBS 271.37</name>
    <dbReference type="NCBI Taxonomy" id="1442368"/>
    <lineage>
        <taxon>Eukaryota</taxon>
        <taxon>Fungi</taxon>
        <taxon>Dikarya</taxon>
        <taxon>Ascomycota</taxon>
        <taxon>Pezizomycotina</taxon>
        <taxon>Eurotiomycetes</taxon>
        <taxon>Chaetothyriomycetidae</taxon>
        <taxon>Chaetothyriales</taxon>
        <taxon>Herpotrichiellaceae</taxon>
        <taxon>Fonsecaea</taxon>
    </lineage>
</organism>
<protein>
    <submittedName>
        <fullName evidence="2">Unplaced genomic scaffold supercont1.3, whole genome shotgun sequence</fullName>
    </submittedName>
</protein>
<dbReference type="AlphaFoldDB" id="A0A0D2DSX3"/>
<dbReference type="Proteomes" id="UP000053029">
    <property type="component" value="Unassembled WGS sequence"/>
</dbReference>
<feature type="compositionally biased region" description="Basic and acidic residues" evidence="1">
    <location>
        <begin position="54"/>
        <end position="64"/>
    </location>
</feature>
<accession>A0A0D2DSX3</accession>
<dbReference type="VEuPathDB" id="FungiDB:Z517_03944"/>
<dbReference type="GeneID" id="25303434"/>
<evidence type="ECO:0000256" key="1">
    <source>
        <dbReference type="SAM" id="MobiDB-lite"/>
    </source>
</evidence>